<name>A0A484LIT9_9ASTE</name>
<feature type="compositionally biased region" description="Basic and acidic residues" evidence="1">
    <location>
        <begin position="11"/>
        <end position="22"/>
    </location>
</feature>
<proteinExistence type="predicted"/>
<accession>A0A484LIT9</accession>
<dbReference type="AlphaFoldDB" id="A0A484LIT9"/>
<dbReference type="Proteomes" id="UP000595140">
    <property type="component" value="Unassembled WGS sequence"/>
</dbReference>
<protein>
    <recommendedName>
        <fullName evidence="4">CCT domain-containing protein</fullName>
    </recommendedName>
</protein>
<evidence type="ECO:0008006" key="4">
    <source>
        <dbReference type="Google" id="ProtNLM"/>
    </source>
</evidence>
<reference evidence="2 3" key="1">
    <citation type="submission" date="2018-04" db="EMBL/GenBank/DDBJ databases">
        <authorList>
            <person name="Vogel A."/>
        </authorList>
    </citation>
    <scope>NUCLEOTIDE SEQUENCE [LARGE SCALE GENOMIC DNA]</scope>
</reference>
<feature type="region of interest" description="Disordered" evidence="1">
    <location>
        <begin position="1"/>
        <end position="25"/>
    </location>
</feature>
<sequence>MSQAVGNDGQVDPHRSARARERTSKRHTNCVIRSLVPHFDTVRSLDEYHQFGSVSSVHSSRTFVLGKRRKNKRKSYDSKERYQRAHRKARIAKLRIWKRQKAAWERDDPEETFSVDSANSICGAGGDNPPVDSARLGEWEWVAC</sequence>
<dbReference type="EMBL" id="OOIL02001510">
    <property type="protein sequence ID" value="VFQ76224.1"/>
    <property type="molecule type" value="Genomic_DNA"/>
</dbReference>
<evidence type="ECO:0000313" key="3">
    <source>
        <dbReference type="Proteomes" id="UP000595140"/>
    </source>
</evidence>
<organism evidence="2 3">
    <name type="scientific">Cuscuta campestris</name>
    <dbReference type="NCBI Taxonomy" id="132261"/>
    <lineage>
        <taxon>Eukaryota</taxon>
        <taxon>Viridiplantae</taxon>
        <taxon>Streptophyta</taxon>
        <taxon>Embryophyta</taxon>
        <taxon>Tracheophyta</taxon>
        <taxon>Spermatophyta</taxon>
        <taxon>Magnoliopsida</taxon>
        <taxon>eudicotyledons</taxon>
        <taxon>Gunneridae</taxon>
        <taxon>Pentapetalae</taxon>
        <taxon>asterids</taxon>
        <taxon>lamiids</taxon>
        <taxon>Solanales</taxon>
        <taxon>Convolvulaceae</taxon>
        <taxon>Cuscuteae</taxon>
        <taxon>Cuscuta</taxon>
        <taxon>Cuscuta subgen. Grammica</taxon>
        <taxon>Cuscuta sect. Cleistogrammica</taxon>
    </lineage>
</organism>
<evidence type="ECO:0000256" key="1">
    <source>
        <dbReference type="SAM" id="MobiDB-lite"/>
    </source>
</evidence>
<gene>
    <name evidence="2" type="ORF">CCAM_LOCUS18000</name>
</gene>
<keyword evidence="3" id="KW-1185">Reference proteome</keyword>
<evidence type="ECO:0000313" key="2">
    <source>
        <dbReference type="EMBL" id="VFQ76224.1"/>
    </source>
</evidence>